<dbReference type="FunFam" id="3.90.850.10:FF:000002">
    <property type="entry name" value="2-hydroxyhepta-2,4-diene-1,7-dioate isomerase"/>
    <property type="match status" value="1"/>
</dbReference>
<dbReference type="GeneID" id="27717350"/>
<evidence type="ECO:0000256" key="1">
    <source>
        <dbReference type="ARBA" id="ARBA00010211"/>
    </source>
</evidence>
<dbReference type="Gene3D" id="3.90.850.10">
    <property type="entry name" value="Fumarylacetoacetase-like, C-terminal domain"/>
    <property type="match status" value="1"/>
</dbReference>
<keyword evidence="2" id="KW-0479">Metal-binding</keyword>
<dbReference type="Proteomes" id="UP000053411">
    <property type="component" value="Unassembled WGS sequence"/>
</dbReference>
<dbReference type="PANTHER" id="PTHR11820:SF100">
    <property type="entry name" value="FUMARYLACETOACETATE HYDROLASE FAMILY PROTEIN (AFU_ORTHOLOGUE AFUA_4G01490)"/>
    <property type="match status" value="1"/>
</dbReference>
<dbReference type="GO" id="GO:0006107">
    <property type="term" value="P:oxaloacetate metabolic process"/>
    <property type="evidence" value="ECO:0007669"/>
    <property type="project" value="UniProtKB-ARBA"/>
</dbReference>
<dbReference type="SUPFAM" id="SSF56529">
    <property type="entry name" value="FAH"/>
    <property type="match status" value="1"/>
</dbReference>
<evidence type="ECO:0000313" key="5">
    <source>
        <dbReference type="Proteomes" id="UP000053411"/>
    </source>
</evidence>
<dbReference type="EMBL" id="KN848101">
    <property type="protein sequence ID" value="KIX92752.1"/>
    <property type="molecule type" value="Genomic_DNA"/>
</dbReference>
<dbReference type="Pfam" id="PF01557">
    <property type="entry name" value="FAA_hydrolase"/>
    <property type="match status" value="1"/>
</dbReference>
<dbReference type="RefSeq" id="XP_016626875.1">
    <property type="nucleotide sequence ID" value="XM_016782092.1"/>
</dbReference>
<dbReference type="VEuPathDB" id="FungiDB:Z520_11604"/>
<name>A0A0D2JHS4_9EURO</name>
<accession>A0A0D2JHS4</accession>
<dbReference type="GO" id="GO:0046872">
    <property type="term" value="F:metal ion binding"/>
    <property type="evidence" value="ECO:0007669"/>
    <property type="project" value="UniProtKB-KW"/>
</dbReference>
<evidence type="ECO:0000256" key="2">
    <source>
        <dbReference type="ARBA" id="ARBA00022723"/>
    </source>
</evidence>
<evidence type="ECO:0000313" key="4">
    <source>
        <dbReference type="EMBL" id="KIX92752.1"/>
    </source>
</evidence>
<keyword evidence="5" id="KW-1185">Reference proteome</keyword>
<dbReference type="InterPro" id="IPR011234">
    <property type="entry name" value="Fumarylacetoacetase-like_C"/>
</dbReference>
<dbReference type="OrthoDB" id="411064at2759"/>
<dbReference type="InterPro" id="IPR036663">
    <property type="entry name" value="Fumarylacetoacetase_C_sf"/>
</dbReference>
<feature type="domain" description="Fumarylacetoacetase-like C-terminal" evidence="3">
    <location>
        <begin position="81"/>
        <end position="291"/>
    </location>
</feature>
<protein>
    <recommendedName>
        <fullName evidence="3">Fumarylacetoacetase-like C-terminal domain-containing protein</fullName>
    </recommendedName>
</protein>
<evidence type="ECO:0000259" key="3">
    <source>
        <dbReference type="Pfam" id="PF01557"/>
    </source>
</evidence>
<reference evidence="4 5" key="1">
    <citation type="submission" date="2015-01" db="EMBL/GenBank/DDBJ databases">
        <title>The Genome Sequence of Fonsecaea multimorphosa CBS 102226.</title>
        <authorList>
            <consortium name="The Broad Institute Genomics Platform"/>
            <person name="Cuomo C."/>
            <person name="de Hoog S."/>
            <person name="Gorbushina A."/>
            <person name="Stielow B."/>
            <person name="Teixiera M."/>
            <person name="Abouelleil A."/>
            <person name="Chapman S.B."/>
            <person name="Priest M."/>
            <person name="Young S.K."/>
            <person name="Wortman J."/>
            <person name="Nusbaum C."/>
            <person name="Birren B."/>
        </authorList>
    </citation>
    <scope>NUCLEOTIDE SEQUENCE [LARGE SCALE GENOMIC DNA]</scope>
    <source>
        <strain evidence="4 5">CBS 102226</strain>
    </source>
</reference>
<comment type="similarity">
    <text evidence="1">Belongs to the FAH family.</text>
</comment>
<sequence>MSVAWDRFVRYIPKGDGETVRYGEPIVAEADVDLVAKLADEGKLQVKVLEGDHPLNAKPTGAVDSVKKLLGPLESAHVPYIRCIGLNYKTHILETGRPLPTCPTVFTKPGPAVADHGEKIPIPLIAQSQCDYEGELVVVIGKDAKDVPEENALDYVAAYTAGNDVSARDWQREPGKAGPVPQWTFSKSFDKYAPLGPCLVSSRILGAADQQPLKTWVNGELRQESNTSDLCFGVRQLVAFCSQGQTLQRGSLIMTGTPGGVGLFMKPPAFLRDGDEVAVEIGGIGRLTNRMVFST</sequence>
<dbReference type="PANTHER" id="PTHR11820">
    <property type="entry name" value="ACYLPYRUVASE"/>
    <property type="match status" value="1"/>
</dbReference>
<gene>
    <name evidence="4" type="ORF">Z520_11604</name>
</gene>
<dbReference type="GO" id="GO:0050163">
    <property type="term" value="F:oxaloacetate tautomerase activity"/>
    <property type="evidence" value="ECO:0007669"/>
    <property type="project" value="UniProtKB-ARBA"/>
</dbReference>
<proteinExistence type="inferred from homology"/>
<organism evidence="4 5">
    <name type="scientific">Fonsecaea multimorphosa CBS 102226</name>
    <dbReference type="NCBI Taxonomy" id="1442371"/>
    <lineage>
        <taxon>Eukaryota</taxon>
        <taxon>Fungi</taxon>
        <taxon>Dikarya</taxon>
        <taxon>Ascomycota</taxon>
        <taxon>Pezizomycotina</taxon>
        <taxon>Eurotiomycetes</taxon>
        <taxon>Chaetothyriomycetidae</taxon>
        <taxon>Chaetothyriales</taxon>
        <taxon>Herpotrichiellaceae</taxon>
        <taxon>Fonsecaea</taxon>
    </lineage>
</organism>
<dbReference type="STRING" id="1442371.A0A0D2JHS4"/>
<dbReference type="AlphaFoldDB" id="A0A0D2JHS4"/>